<evidence type="ECO:0000313" key="7">
    <source>
        <dbReference type="EMBL" id="MDY7232126.1"/>
    </source>
</evidence>
<evidence type="ECO:0000256" key="1">
    <source>
        <dbReference type="ARBA" id="ARBA00001933"/>
    </source>
</evidence>
<keyword evidence="7" id="KW-0032">Aminotransferase</keyword>
<organism evidence="7 8">
    <name type="scientific">Hyalangium rubrum</name>
    <dbReference type="NCBI Taxonomy" id="3103134"/>
    <lineage>
        <taxon>Bacteria</taxon>
        <taxon>Pseudomonadati</taxon>
        <taxon>Myxococcota</taxon>
        <taxon>Myxococcia</taxon>
        <taxon>Myxococcales</taxon>
        <taxon>Cystobacterineae</taxon>
        <taxon>Archangiaceae</taxon>
        <taxon>Hyalangium</taxon>
    </lineage>
</organism>
<dbReference type="PRINTS" id="PR00800">
    <property type="entry name" value="YHDCRBOXLASE"/>
</dbReference>
<evidence type="ECO:0000256" key="6">
    <source>
        <dbReference type="RuleBase" id="RU000382"/>
    </source>
</evidence>
<keyword evidence="8" id="KW-1185">Reference proteome</keyword>
<dbReference type="Gene3D" id="3.40.640.10">
    <property type="entry name" value="Type I PLP-dependent aspartate aminotransferase-like (Major domain)"/>
    <property type="match status" value="1"/>
</dbReference>
<dbReference type="InterPro" id="IPR015422">
    <property type="entry name" value="PyrdxlP-dep_Trfase_small"/>
</dbReference>
<dbReference type="InterPro" id="IPR015421">
    <property type="entry name" value="PyrdxlP-dep_Trfase_major"/>
</dbReference>
<dbReference type="GO" id="GO:0008483">
    <property type="term" value="F:transaminase activity"/>
    <property type="evidence" value="ECO:0007669"/>
    <property type="project" value="UniProtKB-KW"/>
</dbReference>
<sequence length="465" mass="49602">MNALELSPEEFRRLADRITALAEQWLVTLDSRRIAPALTGADTEASFAEGLPEVGLKEAALDSLPLLLEGARAGNARFLGYVLGSGEPVGALGDFLASVLNQNITAWRSSPAAVSLERAVVRGLATAVGCPGFSGSLTGGGSAANLMGLAMAREAHAPANENGSPSGVVYASTEAHMSIAKAVALLGLGRRNLRLIPTDSQWRMRPDALEQAIAKDVAAGRRPLAVVATAGTVNTGAVDPLPALAELATRHGLWLHVDGAFGVPAAMALPELFTGLERADSLSMDAHKWLYQPVDCGVLLFRDAIAARRAFSFSGDYVRVMSSDSVEGFAFFDESIELSRRFRALKLWLSMRYHGLAAFREAIHRDLQNARRLAEAVEAEASLELLAPVSLSAVCFRYAGAVPEAERDAFNAGLLTRLNARGRVYLSNATISGRFALRACFVNHRTTPEDVRQVVEEVLAAAKDL</sequence>
<dbReference type="Proteomes" id="UP001291309">
    <property type="component" value="Unassembled WGS sequence"/>
</dbReference>
<evidence type="ECO:0000256" key="5">
    <source>
        <dbReference type="ARBA" id="ARBA00023239"/>
    </source>
</evidence>
<dbReference type="EMBL" id="JAXIVS010000018">
    <property type="protein sequence ID" value="MDY7232126.1"/>
    <property type="molecule type" value="Genomic_DNA"/>
</dbReference>
<reference evidence="7 8" key="1">
    <citation type="submission" date="2023-12" db="EMBL/GenBank/DDBJ databases">
        <title>the genome sequence of Hyalangium sp. s54d21.</title>
        <authorList>
            <person name="Zhang X."/>
        </authorList>
    </citation>
    <scope>NUCLEOTIDE SEQUENCE [LARGE SCALE GENOMIC DNA]</scope>
    <source>
        <strain evidence="8">s54d21</strain>
    </source>
</reference>
<dbReference type="Pfam" id="PF00282">
    <property type="entry name" value="Pyridoxal_deC"/>
    <property type="match status" value="1"/>
</dbReference>
<protein>
    <submittedName>
        <fullName evidence="7">Aminotransferase class V-fold PLP-dependent enzyme</fullName>
    </submittedName>
</protein>
<comment type="cofactor">
    <cofactor evidence="1 6">
        <name>pyridoxal 5'-phosphate</name>
        <dbReference type="ChEBI" id="CHEBI:597326"/>
    </cofactor>
</comment>
<dbReference type="InterPro" id="IPR021115">
    <property type="entry name" value="Pyridoxal-P_BS"/>
</dbReference>
<dbReference type="InterPro" id="IPR015424">
    <property type="entry name" value="PyrdxlP-dep_Trfase"/>
</dbReference>
<dbReference type="PANTHER" id="PTHR11999">
    <property type="entry name" value="GROUP II PYRIDOXAL-5-PHOSPHATE DECARBOXYLASE"/>
    <property type="match status" value="1"/>
</dbReference>
<dbReference type="PROSITE" id="PS00392">
    <property type="entry name" value="DDC_GAD_HDC_YDC"/>
    <property type="match status" value="1"/>
</dbReference>
<keyword evidence="3" id="KW-0210">Decarboxylase</keyword>
<evidence type="ECO:0000256" key="3">
    <source>
        <dbReference type="ARBA" id="ARBA00022793"/>
    </source>
</evidence>
<comment type="caution">
    <text evidence="7">The sequence shown here is derived from an EMBL/GenBank/DDBJ whole genome shotgun (WGS) entry which is preliminary data.</text>
</comment>
<keyword evidence="5 6" id="KW-0456">Lyase</keyword>
<gene>
    <name evidence="7" type="ORF">SYV04_37405</name>
</gene>
<keyword evidence="4 6" id="KW-0663">Pyridoxal phosphate</keyword>
<dbReference type="SUPFAM" id="SSF53383">
    <property type="entry name" value="PLP-dependent transferases"/>
    <property type="match status" value="1"/>
</dbReference>
<evidence type="ECO:0000256" key="4">
    <source>
        <dbReference type="ARBA" id="ARBA00022898"/>
    </source>
</evidence>
<accession>A0ABU5HFU9</accession>
<evidence type="ECO:0000313" key="8">
    <source>
        <dbReference type="Proteomes" id="UP001291309"/>
    </source>
</evidence>
<evidence type="ECO:0000256" key="2">
    <source>
        <dbReference type="ARBA" id="ARBA00009533"/>
    </source>
</evidence>
<dbReference type="InterPro" id="IPR010977">
    <property type="entry name" value="Aromatic_deC"/>
</dbReference>
<keyword evidence="7" id="KW-0808">Transferase</keyword>
<dbReference type="Gene3D" id="3.90.1150.10">
    <property type="entry name" value="Aspartate Aminotransferase, domain 1"/>
    <property type="match status" value="1"/>
</dbReference>
<comment type="similarity">
    <text evidence="2 6">Belongs to the group II decarboxylase family.</text>
</comment>
<dbReference type="PANTHER" id="PTHR11999:SF70">
    <property type="entry name" value="MIP05841P"/>
    <property type="match status" value="1"/>
</dbReference>
<dbReference type="RefSeq" id="WP_321550841.1">
    <property type="nucleotide sequence ID" value="NZ_JAXIVS010000018.1"/>
</dbReference>
<proteinExistence type="inferred from homology"/>
<dbReference type="InterPro" id="IPR002129">
    <property type="entry name" value="PyrdxlP-dep_de-COase"/>
</dbReference>
<name>A0ABU5HFU9_9BACT</name>